<protein>
    <submittedName>
        <fullName evidence="2">Oxoglutarate/iron-dependent dioxygenase</fullName>
    </submittedName>
</protein>
<dbReference type="GO" id="GO:0051213">
    <property type="term" value="F:dioxygenase activity"/>
    <property type="evidence" value="ECO:0007669"/>
    <property type="project" value="UniProtKB-KW"/>
</dbReference>
<organism evidence="2">
    <name type="scientific">uncultured Caudovirales phage</name>
    <dbReference type="NCBI Taxonomy" id="2100421"/>
    <lineage>
        <taxon>Viruses</taxon>
        <taxon>Duplodnaviria</taxon>
        <taxon>Heunggongvirae</taxon>
        <taxon>Uroviricota</taxon>
        <taxon>Caudoviricetes</taxon>
        <taxon>Peduoviridae</taxon>
        <taxon>Maltschvirus</taxon>
        <taxon>Maltschvirus maltsch</taxon>
    </lineage>
</organism>
<dbReference type="InterPro" id="IPR044862">
    <property type="entry name" value="Pro_4_hyd_alph_FE2OG_OXY"/>
</dbReference>
<gene>
    <name evidence="2" type="ORF">UFOVP361_15</name>
</gene>
<dbReference type="PROSITE" id="PS51471">
    <property type="entry name" value="FE2OG_OXY"/>
    <property type="match status" value="1"/>
</dbReference>
<keyword evidence="2" id="KW-0560">Oxidoreductase</keyword>
<evidence type="ECO:0000259" key="1">
    <source>
        <dbReference type="PROSITE" id="PS51471"/>
    </source>
</evidence>
<keyword evidence="2" id="KW-0223">Dioxygenase</keyword>
<reference evidence="2" key="1">
    <citation type="submission" date="2020-05" db="EMBL/GenBank/DDBJ databases">
        <authorList>
            <person name="Chiriac C."/>
            <person name="Salcher M."/>
            <person name="Ghai R."/>
            <person name="Kavagutti S V."/>
        </authorList>
    </citation>
    <scope>NUCLEOTIDE SEQUENCE</scope>
</reference>
<sequence length="286" mass="32541">MKFNDVEATHLGGGVVLFKDAISFDSSWAVEFAEEQISKERAAMYTPTTDPETGKPAYINKSGYLFDADGVDSMPRRGSAIHRTERQDVLDFLKFVEDSKDRYLLKYFVLFPLAYKNVWWKVKGHLVGYSTDHGGKYLGSHSDTSTNYSYGLPHPVDQLATRNTISAVVYLNDDFIGGNHYFEYLDIDYKPHTGDILMFPANYVAAHEIKAIKKGSRYSYLGWYCHGTPNIEVNESVCDPLLEPELAKISTNVYMPTLRQDLREYLSKINIDRGSHLFQLVEKTNS</sequence>
<dbReference type="EMBL" id="LR798301">
    <property type="protein sequence ID" value="CAB5222203.1"/>
    <property type="molecule type" value="Genomic_DNA"/>
</dbReference>
<dbReference type="Gene3D" id="2.60.120.620">
    <property type="entry name" value="q2cbj1_9rhob like domain"/>
    <property type="match status" value="1"/>
</dbReference>
<accession>A0A6J7X4I7</accession>
<dbReference type="InterPro" id="IPR005123">
    <property type="entry name" value="Oxoglu/Fe-dep_dioxygenase_dom"/>
</dbReference>
<name>A0A6J7X4I7_9CAUD</name>
<proteinExistence type="predicted"/>
<evidence type="ECO:0000313" key="2">
    <source>
        <dbReference type="EMBL" id="CAB5222203.1"/>
    </source>
</evidence>
<feature type="domain" description="Fe2OG dioxygenase" evidence="1">
    <location>
        <begin position="121"/>
        <end position="226"/>
    </location>
</feature>
<dbReference type="Pfam" id="PF13640">
    <property type="entry name" value="2OG-FeII_Oxy_3"/>
    <property type="match status" value="1"/>
</dbReference>